<evidence type="ECO:0000313" key="10">
    <source>
        <dbReference type="EMBL" id="KYG82799.1"/>
    </source>
</evidence>
<keyword evidence="6" id="KW-0482">Metalloprotease</keyword>
<keyword evidence="11" id="KW-1185">Reference proteome</keyword>
<evidence type="ECO:0000256" key="7">
    <source>
        <dbReference type="PROSITE-ProRule" id="PRU01379"/>
    </source>
</evidence>
<keyword evidence="4" id="KW-0378">Hydrolase</keyword>
<gene>
    <name evidence="10" type="ORF">AWN68_13500</name>
</gene>
<dbReference type="SUPFAM" id="SSF52317">
    <property type="entry name" value="Class I glutamine amidotransferase-like"/>
    <property type="match status" value="1"/>
</dbReference>
<dbReference type="SMART" id="SM00631">
    <property type="entry name" value="Zn_pept"/>
    <property type="match status" value="1"/>
</dbReference>
<dbReference type="RefSeq" id="WP_068411977.1">
    <property type="nucleotide sequence ID" value="NZ_LRDB01000002.1"/>
</dbReference>
<dbReference type="Pfam" id="PF00246">
    <property type="entry name" value="Peptidase_M14"/>
    <property type="match status" value="1"/>
</dbReference>
<evidence type="ECO:0000259" key="9">
    <source>
        <dbReference type="PROSITE" id="PS52035"/>
    </source>
</evidence>
<reference evidence="10 11" key="1">
    <citation type="submission" date="2016-01" db="EMBL/GenBank/DDBJ databases">
        <title>Genome sequencing of Roseivirga echinicomitans KMM 6058.</title>
        <authorList>
            <person name="Selvaratnam C."/>
            <person name="Thevarajoo S."/>
            <person name="Goh K.M."/>
            <person name="Ee R."/>
            <person name="Chan K.-G."/>
            <person name="Chong C.S."/>
        </authorList>
    </citation>
    <scope>NUCLEOTIDE SEQUENCE [LARGE SCALE GENOMIC DNA]</scope>
    <source>
        <strain evidence="10 11">KMM 6058</strain>
    </source>
</reference>
<comment type="cofactor">
    <cofactor evidence="1">
        <name>Zn(2+)</name>
        <dbReference type="ChEBI" id="CHEBI:29105"/>
    </cofactor>
</comment>
<feature type="chain" id="PRO_5007575230" evidence="8">
    <location>
        <begin position="22"/>
        <end position="852"/>
    </location>
</feature>
<dbReference type="STRING" id="296218.AWN68_13500"/>
<evidence type="ECO:0000256" key="5">
    <source>
        <dbReference type="ARBA" id="ARBA00022833"/>
    </source>
</evidence>
<evidence type="ECO:0000256" key="2">
    <source>
        <dbReference type="ARBA" id="ARBA00005988"/>
    </source>
</evidence>
<evidence type="ECO:0000313" key="11">
    <source>
        <dbReference type="Proteomes" id="UP000075615"/>
    </source>
</evidence>
<comment type="similarity">
    <text evidence="2 7">Belongs to the peptidase M14 family.</text>
</comment>
<dbReference type="OrthoDB" id="9758209at2"/>
<dbReference type="PANTHER" id="PTHR11705">
    <property type="entry name" value="PROTEASE FAMILY M14 CARBOXYPEPTIDASE A,B"/>
    <property type="match status" value="1"/>
</dbReference>
<evidence type="ECO:0000256" key="8">
    <source>
        <dbReference type="SAM" id="SignalP"/>
    </source>
</evidence>
<comment type="caution">
    <text evidence="7">Lacks conserved residue(s) required for the propagation of feature annotation.</text>
</comment>
<sequence length="852" mass="95068">MKRSLKILFALLFLACFSLSAQKIPHPRETFGHEVGADYKLADYDQMLEYYDKLAASTDRVQMIEIGKSVMGRSMKLVFISSEENMKKLEQWREISEKLSRAEITEAEAKKLSKDGKAIVWFDGGMHATERAHAQMTSELMWRIASEESEEMQKIRDNVITLVVPVINPDGVDIVVDWYRKTLGTPYESSGPPILYQKYVGHDNNRDWFMNNMPETKAVTTVLYKQWYPQIVHNHHQTAPRGAMIFIPPFRSPVNQKIHPGITTGVNLVGTAMANRFAMKKMPGAIAHTSFSMFWNGGMRTTPYYHNQIGILTETAQPSPTPTEYPVDRMPTTVGGKPANATEIFYPYPYKGGTMTFRMAVEYMLESSMAVLDLAADKKDEFLWNIYSMGRDAIDDKEGAFAYVIPKDQWNPSEAMNLTNILMQGGLEAKMATNSFSVNGKTYEAGSVVFYGAQSFRPYLADLMEKQVYPDQFQYPGGPPMPPYDLAGWTLPLQMGVTVDRITESFNAATSDITKKLEPVAGSVSGKGKYGYVFSNKDNLSAKAINRLQKEGYTVSIIKESVEGMEAGSVLVSSKRGLDDKVKEISSEMGLDFTGIEKKPSAESAELKKVKIGIYKSWQANMDEGWSRWMFEQFEFDLDTLHNAEIKNSDLSQYSAIIMPSQSPRGIMNGSNRVPENLQGGIGEDGLAKLDAYAKNGGAIIFFDDASNFAIEEFKLPVTNVLKDLKSSEFFIPGSLIRTDIMTDHPLAYGMQPQVAASFDNGRAFKVNAGAQGIEEVARYASKDLLMSGWAMGEDEHLANTSAMLKVGYGTGNLVLFGFSPQFRGQPRGTYKLIFNSIYMGAEKKAVKLNKK</sequence>
<name>A0A150XVK6_9BACT</name>
<dbReference type="GO" id="GO:0005615">
    <property type="term" value="C:extracellular space"/>
    <property type="evidence" value="ECO:0007669"/>
    <property type="project" value="TreeGrafter"/>
</dbReference>
<dbReference type="PANTHER" id="PTHR11705:SF143">
    <property type="entry name" value="SLL0236 PROTEIN"/>
    <property type="match status" value="1"/>
</dbReference>
<feature type="signal peptide" evidence="8">
    <location>
        <begin position="1"/>
        <end position="21"/>
    </location>
</feature>
<feature type="domain" description="Peptidase M14" evidence="9">
    <location>
        <begin position="40"/>
        <end position="398"/>
    </location>
</feature>
<keyword evidence="8" id="KW-0732">Signal</keyword>
<evidence type="ECO:0000256" key="1">
    <source>
        <dbReference type="ARBA" id="ARBA00001947"/>
    </source>
</evidence>
<dbReference type="GO" id="GO:0004181">
    <property type="term" value="F:metallocarboxypeptidase activity"/>
    <property type="evidence" value="ECO:0007669"/>
    <property type="project" value="InterPro"/>
</dbReference>
<keyword evidence="5" id="KW-0862">Zinc</keyword>
<dbReference type="InterPro" id="IPR029062">
    <property type="entry name" value="Class_I_gatase-like"/>
</dbReference>
<dbReference type="PROSITE" id="PS52035">
    <property type="entry name" value="PEPTIDASE_M14"/>
    <property type="match status" value="1"/>
</dbReference>
<dbReference type="GO" id="GO:0006508">
    <property type="term" value="P:proteolysis"/>
    <property type="evidence" value="ECO:0007669"/>
    <property type="project" value="UniProtKB-KW"/>
</dbReference>
<evidence type="ECO:0000256" key="3">
    <source>
        <dbReference type="ARBA" id="ARBA00022670"/>
    </source>
</evidence>
<dbReference type="SUPFAM" id="SSF53187">
    <property type="entry name" value="Zn-dependent exopeptidases"/>
    <property type="match status" value="1"/>
</dbReference>
<dbReference type="CDD" id="cd06240">
    <property type="entry name" value="M14-like"/>
    <property type="match status" value="1"/>
</dbReference>
<dbReference type="GO" id="GO:0008270">
    <property type="term" value="F:zinc ion binding"/>
    <property type="evidence" value="ECO:0007669"/>
    <property type="project" value="InterPro"/>
</dbReference>
<evidence type="ECO:0000256" key="4">
    <source>
        <dbReference type="ARBA" id="ARBA00022801"/>
    </source>
</evidence>
<dbReference type="EMBL" id="LRDB01000002">
    <property type="protein sequence ID" value="KYG82799.1"/>
    <property type="molecule type" value="Genomic_DNA"/>
</dbReference>
<protein>
    <submittedName>
        <fullName evidence="10">Peptidase M14</fullName>
    </submittedName>
</protein>
<evidence type="ECO:0000256" key="6">
    <source>
        <dbReference type="ARBA" id="ARBA00023049"/>
    </source>
</evidence>
<organism evidence="10 11">
    <name type="scientific">Roseivirga echinicomitans</name>
    <dbReference type="NCBI Taxonomy" id="296218"/>
    <lineage>
        <taxon>Bacteria</taxon>
        <taxon>Pseudomonadati</taxon>
        <taxon>Bacteroidota</taxon>
        <taxon>Cytophagia</taxon>
        <taxon>Cytophagales</taxon>
        <taxon>Roseivirgaceae</taxon>
        <taxon>Roseivirga</taxon>
    </lineage>
</organism>
<dbReference type="InterPro" id="IPR000834">
    <property type="entry name" value="Peptidase_M14"/>
</dbReference>
<dbReference type="Gene3D" id="3.40.630.10">
    <property type="entry name" value="Zn peptidases"/>
    <property type="match status" value="1"/>
</dbReference>
<comment type="caution">
    <text evidence="10">The sequence shown here is derived from an EMBL/GenBank/DDBJ whole genome shotgun (WGS) entry which is preliminary data.</text>
</comment>
<dbReference type="AlphaFoldDB" id="A0A150XVK6"/>
<dbReference type="Proteomes" id="UP000075615">
    <property type="component" value="Unassembled WGS sequence"/>
</dbReference>
<keyword evidence="3" id="KW-0645">Protease</keyword>
<accession>A0A150XVK6</accession>
<proteinExistence type="inferred from homology"/>